<evidence type="ECO:0000313" key="3">
    <source>
        <dbReference type="WBParaSite" id="TCNE_0000895901-mRNA-1"/>
    </source>
</evidence>
<gene>
    <name evidence="1" type="ORF">TCNE_LOCUS8959</name>
</gene>
<proteinExistence type="predicted"/>
<accession>A0A183UKD9</accession>
<evidence type="ECO:0000313" key="1">
    <source>
        <dbReference type="EMBL" id="VDM40280.1"/>
    </source>
</evidence>
<sequence>MAMCTIMTVFGCDKSVISARYQRRGMRTGEEELPRHVHVMVDVQTIKCISRMSRSGQDRVKEDSASATIHHVCLEDVNVKKRFHSDNKTLSGIDLGKF</sequence>
<name>A0A183UKD9_TOXCA</name>
<dbReference type="Proteomes" id="UP000050794">
    <property type="component" value="Unassembled WGS sequence"/>
</dbReference>
<dbReference type="EMBL" id="UYWY01020040">
    <property type="protein sequence ID" value="VDM40280.1"/>
    <property type="molecule type" value="Genomic_DNA"/>
</dbReference>
<dbReference type="AlphaFoldDB" id="A0A183UKD9"/>
<dbReference type="WBParaSite" id="TCNE_0000895901-mRNA-1">
    <property type="protein sequence ID" value="TCNE_0000895901-mRNA-1"/>
    <property type="gene ID" value="TCNE_0000895901"/>
</dbReference>
<reference evidence="3" key="1">
    <citation type="submission" date="2016-06" db="UniProtKB">
        <authorList>
            <consortium name="WormBaseParasite"/>
        </authorList>
    </citation>
    <scope>IDENTIFICATION</scope>
</reference>
<reference evidence="1 2" key="2">
    <citation type="submission" date="2018-11" db="EMBL/GenBank/DDBJ databases">
        <authorList>
            <consortium name="Pathogen Informatics"/>
        </authorList>
    </citation>
    <scope>NUCLEOTIDE SEQUENCE [LARGE SCALE GENOMIC DNA]</scope>
</reference>
<organism evidence="2 3">
    <name type="scientific">Toxocara canis</name>
    <name type="common">Canine roundworm</name>
    <dbReference type="NCBI Taxonomy" id="6265"/>
    <lineage>
        <taxon>Eukaryota</taxon>
        <taxon>Metazoa</taxon>
        <taxon>Ecdysozoa</taxon>
        <taxon>Nematoda</taxon>
        <taxon>Chromadorea</taxon>
        <taxon>Rhabditida</taxon>
        <taxon>Spirurina</taxon>
        <taxon>Ascaridomorpha</taxon>
        <taxon>Ascaridoidea</taxon>
        <taxon>Toxocaridae</taxon>
        <taxon>Toxocara</taxon>
    </lineage>
</organism>
<protein>
    <submittedName>
        <fullName evidence="3">Secreted protein</fullName>
    </submittedName>
</protein>
<keyword evidence="2" id="KW-1185">Reference proteome</keyword>
<evidence type="ECO:0000313" key="2">
    <source>
        <dbReference type="Proteomes" id="UP000050794"/>
    </source>
</evidence>